<protein>
    <submittedName>
        <fullName evidence="2">Uncharacterized protein</fullName>
    </submittedName>
</protein>
<keyword evidence="1" id="KW-0472">Membrane</keyword>
<keyword evidence="1" id="KW-1133">Transmembrane helix</keyword>
<keyword evidence="1" id="KW-0812">Transmembrane</keyword>
<evidence type="ECO:0000256" key="1">
    <source>
        <dbReference type="SAM" id="Phobius"/>
    </source>
</evidence>
<dbReference type="Proteomes" id="UP000250140">
    <property type="component" value="Unassembled WGS sequence"/>
</dbReference>
<sequence>MDNAFLFGLIHDYVPLSEETRKRCANRQSRKCLKALQIIQYTSLFRLYYVEMVDWLMAIILLRMIFYFPCLTHGMLVKGQRWLVLI</sequence>
<evidence type="ECO:0000313" key="2">
    <source>
        <dbReference type="EMBL" id="OCL04193.1"/>
    </source>
</evidence>
<accession>A0A8E2ET43</accession>
<gene>
    <name evidence="2" type="ORF">AOQ84DRAFT_123790</name>
</gene>
<keyword evidence="3" id="KW-1185">Reference proteome</keyword>
<dbReference type="AlphaFoldDB" id="A0A8E2ET43"/>
<reference evidence="2 3" key="1">
    <citation type="journal article" date="2016" name="Nat. Commun.">
        <title>Ectomycorrhizal ecology is imprinted in the genome of the dominant symbiotic fungus Cenococcum geophilum.</title>
        <authorList>
            <consortium name="DOE Joint Genome Institute"/>
            <person name="Peter M."/>
            <person name="Kohler A."/>
            <person name="Ohm R.A."/>
            <person name="Kuo A."/>
            <person name="Krutzmann J."/>
            <person name="Morin E."/>
            <person name="Arend M."/>
            <person name="Barry K.W."/>
            <person name="Binder M."/>
            <person name="Choi C."/>
            <person name="Clum A."/>
            <person name="Copeland A."/>
            <person name="Grisel N."/>
            <person name="Haridas S."/>
            <person name="Kipfer T."/>
            <person name="LaButti K."/>
            <person name="Lindquist E."/>
            <person name="Lipzen A."/>
            <person name="Maire R."/>
            <person name="Meier B."/>
            <person name="Mihaltcheva S."/>
            <person name="Molinier V."/>
            <person name="Murat C."/>
            <person name="Poggeler S."/>
            <person name="Quandt C.A."/>
            <person name="Sperisen C."/>
            <person name="Tritt A."/>
            <person name="Tisserant E."/>
            <person name="Crous P.W."/>
            <person name="Henrissat B."/>
            <person name="Nehls U."/>
            <person name="Egli S."/>
            <person name="Spatafora J.W."/>
            <person name="Grigoriev I.V."/>
            <person name="Martin F.M."/>
        </authorList>
    </citation>
    <scope>NUCLEOTIDE SEQUENCE [LARGE SCALE GENOMIC DNA]</scope>
    <source>
        <strain evidence="2 3">CBS 207.34</strain>
    </source>
</reference>
<dbReference type="EMBL" id="KV750579">
    <property type="protein sequence ID" value="OCL04193.1"/>
    <property type="molecule type" value="Genomic_DNA"/>
</dbReference>
<organism evidence="2 3">
    <name type="scientific">Glonium stellatum</name>
    <dbReference type="NCBI Taxonomy" id="574774"/>
    <lineage>
        <taxon>Eukaryota</taxon>
        <taxon>Fungi</taxon>
        <taxon>Dikarya</taxon>
        <taxon>Ascomycota</taxon>
        <taxon>Pezizomycotina</taxon>
        <taxon>Dothideomycetes</taxon>
        <taxon>Pleosporomycetidae</taxon>
        <taxon>Gloniales</taxon>
        <taxon>Gloniaceae</taxon>
        <taxon>Glonium</taxon>
    </lineage>
</organism>
<proteinExistence type="predicted"/>
<feature type="transmembrane region" description="Helical" evidence="1">
    <location>
        <begin position="55"/>
        <end position="77"/>
    </location>
</feature>
<evidence type="ECO:0000313" key="3">
    <source>
        <dbReference type="Proteomes" id="UP000250140"/>
    </source>
</evidence>
<name>A0A8E2ET43_9PEZI</name>